<feature type="compositionally biased region" description="Basic residues" evidence="1">
    <location>
        <begin position="68"/>
        <end position="78"/>
    </location>
</feature>
<feature type="region of interest" description="Disordered" evidence="1">
    <location>
        <begin position="117"/>
        <end position="149"/>
    </location>
</feature>
<name>A0A9X6NCW2_HYPEX</name>
<feature type="compositionally biased region" description="Low complexity" evidence="1">
    <location>
        <begin position="436"/>
        <end position="449"/>
    </location>
</feature>
<protein>
    <submittedName>
        <fullName evidence="2">Uncharacterized protein</fullName>
    </submittedName>
</protein>
<keyword evidence="3" id="KW-1185">Reference proteome</keyword>
<gene>
    <name evidence="2" type="ORF">BV898_14920</name>
</gene>
<reference evidence="3" key="1">
    <citation type="submission" date="2017-01" db="EMBL/GenBank/DDBJ databases">
        <title>Comparative genomics of anhydrobiosis in the tardigrade Hypsibius dujardini.</title>
        <authorList>
            <person name="Yoshida Y."/>
            <person name="Koutsovoulos G."/>
            <person name="Laetsch D."/>
            <person name="Stevens L."/>
            <person name="Kumar S."/>
            <person name="Horikawa D."/>
            <person name="Ishino K."/>
            <person name="Komine S."/>
            <person name="Tomita M."/>
            <person name="Blaxter M."/>
            <person name="Arakawa K."/>
        </authorList>
    </citation>
    <scope>NUCLEOTIDE SEQUENCE [LARGE SCALE GENOMIC DNA]</scope>
    <source>
        <strain evidence="3">Z151</strain>
    </source>
</reference>
<sequence length="479" mass="53432">MDYHYLPFIFMTLLLGKISPSNLADTSKWHNSIFHEVDHDPQPSSLSSSHKLQQQEATSRPRTTPVSSHKRHAHRNPYRNRTQSVKKLTASGDGVVTSSKVFSQHFFHNLQTHLSLRLGTSEDNEMRKKEHEPRSPPRPPTGGGGRDNMARQRTARVLGASSPEQPDVEDLFPHGMPWQQNSHVPFRYRYKYSSYFYTPKAQPEDPTASRIDPCMLARWNYELPFSELPNMASGLLASDMMSGETTNAKARFMGELLSLSLESYLSLESSAGDVFEIPAGFDLTKCNLKKAEDEPLLTSVNQLLKLYSDRAATTDLLLGLTKAAKACLSREEQQQGQGQGSFPLELVPCLDFSFGSEQVLKQVTPKSIFYNEEICRKYLNPNIRDCIPLQPTHPCGADHIEALNKFARQYYQCPEPVLDGQGSPGDVQHLEDDDYGSSSGGSRSRGPSPSQSLTLTLFILALISIAIGGTLHHAPPWLC</sequence>
<dbReference type="OrthoDB" id="10065426at2759"/>
<feature type="region of interest" description="Disordered" evidence="1">
    <location>
        <begin position="39"/>
        <end position="90"/>
    </location>
</feature>
<dbReference type="EMBL" id="MTYJ01000192">
    <property type="protein sequence ID" value="OWA50401.1"/>
    <property type="molecule type" value="Genomic_DNA"/>
</dbReference>
<evidence type="ECO:0000313" key="3">
    <source>
        <dbReference type="Proteomes" id="UP000192578"/>
    </source>
</evidence>
<evidence type="ECO:0000313" key="2">
    <source>
        <dbReference type="EMBL" id="OWA50401.1"/>
    </source>
</evidence>
<proteinExistence type="predicted"/>
<dbReference type="Proteomes" id="UP000192578">
    <property type="component" value="Unassembled WGS sequence"/>
</dbReference>
<organism evidence="2 3">
    <name type="scientific">Hypsibius exemplaris</name>
    <name type="common">Freshwater tardigrade</name>
    <dbReference type="NCBI Taxonomy" id="2072580"/>
    <lineage>
        <taxon>Eukaryota</taxon>
        <taxon>Metazoa</taxon>
        <taxon>Ecdysozoa</taxon>
        <taxon>Tardigrada</taxon>
        <taxon>Eutardigrada</taxon>
        <taxon>Parachela</taxon>
        <taxon>Hypsibioidea</taxon>
        <taxon>Hypsibiidae</taxon>
        <taxon>Hypsibius</taxon>
    </lineage>
</organism>
<feature type="region of interest" description="Disordered" evidence="1">
    <location>
        <begin position="421"/>
        <end position="449"/>
    </location>
</feature>
<feature type="compositionally biased region" description="Polar residues" evidence="1">
    <location>
        <begin position="56"/>
        <end position="67"/>
    </location>
</feature>
<comment type="caution">
    <text evidence="2">The sequence shown here is derived from an EMBL/GenBank/DDBJ whole genome shotgun (WGS) entry which is preliminary data.</text>
</comment>
<feature type="compositionally biased region" description="Low complexity" evidence="1">
    <location>
        <begin position="42"/>
        <end position="55"/>
    </location>
</feature>
<dbReference type="AlphaFoldDB" id="A0A9X6NCW2"/>
<evidence type="ECO:0000256" key="1">
    <source>
        <dbReference type="SAM" id="MobiDB-lite"/>
    </source>
</evidence>
<feature type="compositionally biased region" description="Basic and acidic residues" evidence="1">
    <location>
        <begin position="124"/>
        <end position="135"/>
    </location>
</feature>
<accession>A0A9X6NCW2</accession>